<reference evidence="2 3" key="1">
    <citation type="journal article" date="2016" name="Nat. Commun.">
        <title>Thousands of microbial genomes shed light on interconnected biogeochemical processes in an aquifer system.</title>
        <authorList>
            <person name="Anantharaman K."/>
            <person name="Brown C.T."/>
            <person name="Hug L.A."/>
            <person name="Sharon I."/>
            <person name="Castelle C.J."/>
            <person name="Probst A.J."/>
            <person name="Thomas B.C."/>
            <person name="Singh A."/>
            <person name="Wilkins M.J."/>
            <person name="Karaoz U."/>
            <person name="Brodie E.L."/>
            <person name="Williams K.H."/>
            <person name="Hubbard S.S."/>
            <person name="Banfield J.F."/>
        </authorList>
    </citation>
    <scope>NUCLEOTIDE SEQUENCE [LARGE SCALE GENOMIC DNA]</scope>
</reference>
<dbReference type="Proteomes" id="UP000177821">
    <property type="component" value="Unassembled WGS sequence"/>
</dbReference>
<evidence type="ECO:0000313" key="3">
    <source>
        <dbReference type="Proteomes" id="UP000177821"/>
    </source>
</evidence>
<feature type="transmembrane region" description="Helical" evidence="1">
    <location>
        <begin position="49"/>
        <end position="69"/>
    </location>
</feature>
<protein>
    <submittedName>
        <fullName evidence="2">Uncharacterized protein</fullName>
    </submittedName>
</protein>
<feature type="transmembrane region" description="Helical" evidence="1">
    <location>
        <begin position="75"/>
        <end position="98"/>
    </location>
</feature>
<keyword evidence="1" id="KW-1133">Transmembrane helix</keyword>
<gene>
    <name evidence="2" type="ORF">A3J50_02840</name>
</gene>
<name>A0A1G1WQM8_9BACT</name>
<keyword evidence="1" id="KW-0472">Membrane</keyword>
<proteinExistence type="predicted"/>
<dbReference type="AlphaFoldDB" id="A0A1G1WQM8"/>
<sequence>MLSTPHLLVGATVGSLSANPLLAFLAGIASHFIMDLIPHWEWKPSNPMYVFLAFFDFFFGAALLFVLTINSSDPFLVWAGAMGGVFPDILQAPYYLLHRKVKVLEPLRSFHGSIQRYKVPIYAGVLTQIVTLIITSWFLTH</sequence>
<dbReference type="EMBL" id="MHCX01000010">
    <property type="protein sequence ID" value="OGY29994.1"/>
    <property type="molecule type" value="Genomic_DNA"/>
</dbReference>
<evidence type="ECO:0000313" key="2">
    <source>
        <dbReference type="EMBL" id="OGY29994.1"/>
    </source>
</evidence>
<organism evidence="2 3">
    <name type="scientific">Candidatus Woykebacteria bacterium RIFCSPHIGHO2_02_FULL_43_16b</name>
    <dbReference type="NCBI Taxonomy" id="1802601"/>
    <lineage>
        <taxon>Bacteria</taxon>
        <taxon>Candidatus Woykeibacteriota</taxon>
    </lineage>
</organism>
<evidence type="ECO:0000256" key="1">
    <source>
        <dbReference type="SAM" id="Phobius"/>
    </source>
</evidence>
<accession>A0A1G1WQM8</accession>
<keyword evidence="1" id="KW-0812">Transmembrane</keyword>
<feature type="transmembrane region" description="Helical" evidence="1">
    <location>
        <begin position="119"/>
        <end position="139"/>
    </location>
</feature>
<comment type="caution">
    <text evidence="2">The sequence shown here is derived from an EMBL/GenBank/DDBJ whole genome shotgun (WGS) entry which is preliminary data.</text>
</comment>